<accession>A0A4Y9YFF0</accession>
<evidence type="ECO:0000256" key="3">
    <source>
        <dbReference type="SAM" id="MobiDB-lite"/>
    </source>
</evidence>
<evidence type="ECO:0008006" key="9">
    <source>
        <dbReference type="Google" id="ProtNLM"/>
    </source>
</evidence>
<keyword evidence="8" id="KW-1185">Reference proteome</keyword>
<organism evidence="7 8">
    <name type="scientific">Dentipellis fragilis</name>
    <dbReference type="NCBI Taxonomy" id="205917"/>
    <lineage>
        <taxon>Eukaryota</taxon>
        <taxon>Fungi</taxon>
        <taxon>Dikarya</taxon>
        <taxon>Basidiomycota</taxon>
        <taxon>Agaricomycotina</taxon>
        <taxon>Agaricomycetes</taxon>
        <taxon>Russulales</taxon>
        <taxon>Hericiaceae</taxon>
        <taxon>Dentipellis</taxon>
    </lineage>
</organism>
<feature type="compositionally biased region" description="Acidic residues" evidence="3">
    <location>
        <begin position="155"/>
        <end position="164"/>
    </location>
</feature>
<evidence type="ECO:0000313" key="7">
    <source>
        <dbReference type="EMBL" id="TFY61085.1"/>
    </source>
</evidence>
<dbReference type="GO" id="GO:0008270">
    <property type="term" value="F:zinc ion binding"/>
    <property type="evidence" value="ECO:0007669"/>
    <property type="project" value="InterPro"/>
</dbReference>
<dbReference type="SMART" id="SM00906">
    <property type="entry name" value="Fungal_trans"/>
    <property type="match status" value="1"/>
</dbReference>
<dbReference type="Proteomes" id="UP000298327">
    <property type="component" value="Unassembled WGS sequence"/>
</dbReference>
<dbReference type="SMART" id="SM00066">
    <property type="entry name" value="GAL4"/>
    <property type="match status" value="1"/>
</dbReference>
<dbReference type="AlphaFoldDB" id="A0A4Y9YFF0"/>
<dbReference type="GO" id="GO:0003677">
    <property type="term" value="F:DNA binding"/>
    <property type="evidence" value="ECO:0007669"/>
    <property type="project" value="InterPro"/>
</dbReference>
<evidence type="ECO:0000256" key="4">
    <source>
        <dbReference type="SAM" id="Phobius"/>
    </source>
</evidence>
<feature type="transmembrane region" description="Helical" evidence="4">
    <location>
        <begin position="592"/>
        <end position="613"/>
    </location>
</feature>
<keyword evidence="4" id="KW-1133">Transmembrane helix</keyword>
<dbReference type="CDD" id="cd12148">
    <property type="entry name" value="fungal_TF_MHR"/>
    <property type="match status" value="1"/>
</dbReference>
<dbReference type="SUPFAM" id="SSF57701">
    <property type="entry name" value="Zn2/Cys6 DNA-binding domain"/>
    <property type="match status" value="1"/>
</dbReference>
<dbReference type="InterPro" id="IPR050987">
    <property type="entry name" value="AtrR-like"/>
</dbReference>
<dbReference type="Gene3D" id="4.10.240.10">
    <property type="entry name" value="Zn(2)-C6 fungal-type DNA-binding domain"/>
    <property type="match status" value="1"/>
</dbReference>
<feature type="transmembrane region" description="Helical" evidence="4">
    <location>
        <begin position="927"/>
        <end position="947"/>
    </location>
</feature>
<dbReference type="InterPro" id="IPR036864">
    <property type="entry name" value="Zn2-C6_fun-type_DNA-bd_sf"/>
</dbReference>
<evidence type="ECO:0000259" key="5">
    <source>
        <dbReference type="SMART" id="SM00066"/>
    </source>
</evidence>
<feature type="region of interest" description="Disordered" evidence="3">
    <location>
        <begin position="107"/>
        <end position="164"/>
    </location>
</feature>
<feature type="region of interest" description="Disordered" evidence="3">
    <location>
        <begin position="843"/>
        <end position="863"/>
    </location>
</feature>
<proteinExistence type="predicted"/>
<evidence type="ECO:0000256" key="1">
    <source>
        <dbReference type="ARBA" id="ARBA00022723"/>
    </source>
</evidence>
<dbReference type="InterPro" id="IPR001138">
    <property type="entry name" value="Zn2Cys6_DnaBD"/>
</dbReference>
<dbReference type="Pfam" id="PF04082">
    <property type="entry name" value="Fungal_trans"/>
    <property type="match status" value="1"/>
</dbReference>
<dbReference type="CDD" id="cd15486">
    <property type="entry name" value="ZIP_Sip4"/>
    <property type="match status" value="1"/>
</dbReference>
<dbReference type="Pfam" id="PF00172">
    <property type="entry name" value="Zn_clus"/>
    <property type="match status" value="1"/>
</dbReference>
<evidence type="ECO:0000313" key="8">
    <source>
        <dbReference type="Proteomes" id="UP000298327"/>
    </source>
</evidence>
<feature type="compositionally biased region" description="Low complexity" evidence="3">
    <location>
        <begin position="729"/>
        <end position="738"/>
    </location>
</feature>
<dbReference type="GO" id="GO:0000981">
    <property type="term" value="F:DNA-binding transcription factor activity, RNA polymerase II-specific"/>
    <property type="evidence" value="ECO:0007669"/>
    <property type="project" value="InterPro"/>
</dbReference>
<keyword evidence="4" id="KW-0472">Membrane</keyword>
<dbReference type="CDD" id="cd00067">
    <property type="entry name" value="GAL4"/>
    <property type="match status" value="1"/>
</dbReference>
<reference evidence="7 8" key="1">
    <citation type="submission" date="2019-02" db="EMBL/GenBank/DDBJ databases">
        <title>Genome sequencing of the rare red list fungi Dentipellis fragilis.</title>
        <authorList>
            <person name="Buettner E."/>
            <person name="Kellner H."/>
        </authorList>
    </citation>
    <scope>NUCLEOTIDE SEQUENCE [LARGE SCALE GENOMIC DNA]</scope>
    <source>
        <strain evidence="7 8">DSM 105465</strain>
    </source>
</reference>
<name>A0A4Y9YFF0_9AGAM</name>
<dbReference type="EMBL" id="SEOQ01000528">
    <property type="protein sequence ID" value="TFY61085.1"/>
    <property type="molecule type" value="Genomic_DNA"/>
</dbReference>
<feature type="compositionally biased region" description="Low complexity" evidence="3">
    <location>
        <begin position="681"/>
        <end position="694"/>
    </location>
</feature>
<dbReference type="PANTHER" id="PTHR46910:SF38">
    <property type="entry name" value="ZN(2)-C6 FUNGAL-TYPE DOMAIN-CONTAINING PROTEIN"/>
    <property type="match status" value="1"/>
</dbReference>
<feature type="domain" description="Xylanolytic transcriptional activator regulatory" evidence="6">
    <location>
        <begin position="364"/>
        <end position="437"/>
    </location>
</feature>
<keyword evidence="4" id="KW-0812">Transmembrane</keyword>
<evidence type="ECO:0000259" key="6">
    <source>
        <dbReference type="SMART" id="SM00906"/>
    </source>
</evidence>
<keyword evidence="1" id="KW-0479">Metal-binding</keyword>
<feature type="compositionally biased region" description="Low complexity" evidence="3">
    <location>
        <begin position="771"/>
        <end position="789"/>
    </location>
</feature>
<keyword evidence="2" id="KW-0539">Nucleus</keyword>
<dbReference type="PANTHER" id="PTHR46910">
    <property type="entry name" value="TRANSCRIPTION FACTOR PDR1"/>
    <property type="match status" value="1"/>
</dbReference>
<feature type="region of interest" description="Disordered" evidence="3">
    <location>
        <begin position="771"/>
        <end position="794"/>
    </location>
</feature>
<dbReference type="InterPro" id="IPR007219">
    <property type="entry name" value="XnlR_reg_dom"/>
</dbReference>
<dbReference type="STRING" id="205917.A0A4Y9YFF0"/>
<dbReference type="GO" id="GO:0006351">
    <property type="term" value="P:DNA-templated transcription"/>
    <property type="evidence" value="ECO:0007669"/>
    <property type="project" value="InterPro"/>
</dbReference>
<protein>
    <recommendedName>
        <fullName evidence="9">Zn(2)-C6 fungal-type domain-containing protein</fullName>
    </recommendedName>
</protein>
<feature type="domain" description="Zn(2)-C6 fungal-type" evidence="5">
    <location>
        <begin position="22"/>
        <end position="67"/>
    </location>
</feature>
<comment type="caution">
    <text evidence="7">The sequence shown here is derived from an EMBL/GenBank/DDBJ whole genome shotgun (WGS) entry which is preliminary data.</text>
</comment>
<feature type="region of interest" description="Disordered" evidence="3">
    <location>
        <begin position="1"/>
        <end position="24"/>
    </location>
</feature>
<evidence type="ECO:0000256" key="2">
    <source>
        <dbReference type="ARBA" id="ARBA00023242"/>
    </source>
</evidence>
<sequence>MSSADDEPNDSENIAGQNAKKRRVQRACDVCRRKKSDGGQMPGNKCSNCIAYNFECTYVEAAKKRGPPKGYVESLETRLEKMEALLQRLCPDADFSQELGMQLDREGWARDRPNDRGPLSSVMSPGGSAARTCSPPRLASPAPGDSGTTSSPSNEVEELEPSDDEYAQTQLLQERMRQLHINPMHNRFFGKSSGVRLVQTALDLKSEYSGVEMKTDSQNLPRRPEFWSLHPWECKVVHGEKKHYTFPEPDLLDALVKLFFKHINVLIPLLHRPTFDKAVAEGLHTRDENFAGVLLLVCACASRYSDDKRVLLEGTDSWHSAGWTWFSQVQMVRKALLSAPCLYDLQMYSLSVLYLQGCSAPQACWTMVGIGIRVAQDVGAHRRKVYNATLTIEDELWKRAFWVLVILDRLMSAALGRPCAIQEEDFDIDFPVECDDEYWTHPDPELAFKQPPGKETYMSYFICFLKLNQILAFALRTIYSINKSKILLGFVGQQWEQHIVAELDSALNKWIDSVPDHLRWDPTREHETYFLQSASLYCTYYHLQILIHRPFIPSPRKPSPLSFPSLAICTNAARSCSHVVDVQRRRSPGTPFAHFQLPVFTSAVVLLLSIWGVKRSGVSIDPVKEMEDVHKCMRVLKDAEVKFHAAGRLWDVLYELASVGDLPLPQPSPASSVKRERDGDSISSTSSPAASATAETGPRNIAGSRRVSKEFASRTNSLSAPPPPPPIPSALHTTSPTSASAACSGYSYTNLPMHSDELGRMPIYPNATPTYASSSMSTPSTHSHTMASPAGSTPAADNNTNNWYMSSATGAPGTNAGMDMAMNMDNLAGIFPVDQLDIASRGAPPQRQSYEMHGQGQGQRTGAGAGAVGGMGTGTGSGGGSAGVQSWPVQTPTGYQMNEWDEHAHPVGINCTPDYYHCSTIHRRPSIVISIAIAIAIATILTVIVITPQYTNNLPSSLSVYQ</sequence>
<gene>
    <name evidence="7" type="ORF">EVG20_g7193</name>
</gene>
<dbReference type="OrthoDB" id="4456959at2759"/>
<feature type="compositionally biased region" description="Acidic residues" evidence="3">
    <location>
        <begin position="1"/>
        <end position="10"/>
    </location>
</feature>
<feature type="region of interest" description="Disordered" evidence="3">
    <location>
        <begin position="665"/>
        <end position="738"/>
    </location>
</feature>